<feature type="transmembrane region" description="Helical" evidence="1">
    <location>
        <begin position="159"/>
        <end position="174"/>
    </location>
</feature>
<reference evidence="3" key="1">
    <citation type="journal article" date="2020" name="mSystems">
        <title>Genome- and Community-Level Interaction Insights into Carbon Utilization and Element Cycling Functions of Hydrothermarchaeota in Hydrothermal Sediment.</title>
        <authorList>
            <person name="Zhou Z."/>
            <person name="Liu Y."/>
            <person name="Xu W."/>
            <person name="Pan J."/>
            <person name="Luo Z.H."/>
            <person name="Li M."/>
        </authorList>
    </citation>
    <scope>NUCLEOTIDE SEQUENCE [LARGE SCALE GENOMIC DNA]</scope>
    <source>
        <strain evidence="3">SpSt-972</strain>
    </source>
</reference>
<feature type="transmembrane region" description="Helical" evidence="1">
    <location>
        <begin position="70"/>
        <end position="92"/>
    </location>
</feature>
<evidence type="ECO:0000313" key="3">
    <source>
        <dbReference type="EMBL" id="HGA37410.1"/>
    </source>
</evidence>
<dbReference type="PANTHER" id="PTHR22911:SF137">
    <property type="entry name" value="SOLUTE CARRIER FAMILY 35 MEMBER G2-RELATED"/>
    <property type="match status" value="1"/>
</dbReference>
<feature type="transmembrane region" description="Helical" evidence="1">
    <location>
        <begin position="37"/>
        <end position="55"/>
    </location>
</feature>
<dbReference type="InterPro" id="IPR037185">
    <property type="entry name" value="EmrE-like"/>
</dbReference>
<dbReference type="SUPFAM" id="SSF103481">
    <property type="entry name" value="Multidrug resistance efflux transporter EmrE"/>
    <property type="match status" value="2"/>
</dbReference>
<feature type="transmembrane region" description="Helical" evidence="1">
    <location>
        <begin position="7"/>
        <end position="25"/>
    </location>
</feature>
<feature type="domain" description="EamA" evidence="2">
    <location>
        <begin position="156"/>
        <end position="287"/>
    </location>
</feature>
<dbReference type="PANTHER" id="PTHR22911">
    <property type="entry name" value="ACYL-MALONYL CONDENSING ENZYME-RELATED"/>
    <property type="match status" value="1"/>
</dbReference>
<dbReference type="Pfam" id="PF00892">
    <property type="entry name" value="EamA"/>
    <property type="match status" value="2"/>
</dbReference>
<feature type="transmembrane region" description="Helical" evidence="1">
    <location>
        <begin position="244"/>
        <end position="262"/>
    </location>
</feature>
<feature type="transmembrane region" description="Helical" evidence="1">
    <location>
        <begin position="186"/>
        <end position="209"/>
    </location>
</feature>
<keyword evidence="1" id="KW-0472">Membrane</keyword>
<dbReference type="InterPro" id="IPR000620">
    <property type="entry name" value="EamA_dom"/>
</dbReference>
<keyword evidence="1" id="KW-1133">Transmembrane helix</keyword>
<gene>
    <name evidence="3" type="ORF">ENX80_01135</name>
</gene>
<name>A0A832AVE8_DESAE</name>
<feature type="transmembrane region" description="Helical" evidence="1">
    <location>
        <begin position="128"/>
        <end position="147"/>
    </location>
</feature>
<sequence>MSNTQKGYIYLALCIICWALIPIASKEILSTLDNIQMLFYSTVISTLILFIFVILQKKFKLIFSYTKKNYFYIILIGFIGIYFNYLMLYKAFSIADPVSVFILNYTWPVFLFVISIFVFKEKLTVKKIVAILISFFGIIIIVSKGNFYKINLGNIKGDFFALLAALSAAVYSVIGKKMNFEKTTSVFLYFLVVLIFITPTLFILSTFKIPDLKSLFWLFVNGTIINGVSFIFWFKALEYLKTHIISNGIYLTPFLSLVYLNLFLGQKIYLSAIIGLMFIALGIIIVSFESRSLE</sequence>
<accession>A0A832AVE8</accession>
<comment type="caution">
    <text evidence="3">The sequence shown here is derived from an EMBL/GenBank/DDBJ whole genome shotgun (WGS) entry which is preliminary data.</text>
</comment>
<keyword evidence="1" id="KW-0812">Transmembrane</keyword>
<evidence type="ECO:0000256" key="1">
    <source>
        <dbReference type="SAM" id="Phobius"/>
    </source>
</evidence>
<organism evidence="3">
    <name type="scientific">Desulfurella acetivorans</name>
    <dbReference type="NCBI Taxonomy" id="33002"/>
    <lineage>
        <taxon>Bacteria</taxon>
        <taxon>Pseudomonadati</taxon>
        <taxon>Campylobacterota</taxon>
        <taxon>Desulfurellia</taxon>
        <taxon>Desulfurellales</taxon>
        <taxon>Desulfurellaceae</taxon>
        <taxon>Desulfurella</taxon>
    </lineage>
</organism>
<protein>
    <submittedName>
        <fullName evidence="3">DMT family transporter</fullName>
    </submittedName>
</protein>
<dbReference type="AlphaFoldDB" id="A0A832AVE8"/>
<evidence type="ECO:0000259" key="2">
    <source>
        <dbReference type="Pfam" id="PF00892"/>
    </source>
</evidence>
<dbReference type="GO" id="GO:0016020">
    <property type="term" value="C:membrane"/>
    <property type="evidence" value="ECO:0007669"/>
    <property type="project" value="InterPro"/>
</dbReference>
<feature type="transmembrane region" description="Helical" evidence="1">
    <location>
        <begin position="98"/>
        <end position="119"/>
    </location>
</feature>
<feature type="transmembrane region" description="Helical" evidence="1">
    <location>
        <begin position="215"/>
        <end position="237"/>
    </location>
</feature>
<dbReference type="EMBL" id="DTPL01000072">
    <property type="protein sequence ID" value="HGA37410.1"/>
    <property type="molecule type" value="Genomic_DNA"/>
</dbReference>
<feature type="transmembrane region" description="Helical" evidence="1">
    <location>
        <begin position="268"/>
        <end position="288"/>
    </location>
</feature>
<proteinExistence type="predicted"/>
<feature type="domain" description="EamA" evidence="2">
    <location>
        <begin position="6"/>
        <end position="142"/>
    </location>
</feature>